<accession>A0A2S6IH85</accession>
<proteinExistence type="predicted"/>
<dbReference type="InterPro" id="IPR022720">
    <property type="entry name" value="Motility-assoc_prot_GldM_N"/>
</dbReference>
<dbReference type="Proteomes" id="UP000239002">
    <property type="component" value="Unassembled WGS sequence"/>
</dbReference>
<comment type="caution">
    <text evidence="2">The sequence shown here is derived from an EMBL/GenBank/DDBJ whole genome shotgun (WGS) entry which is preliminary data.</text>
</comment>
<dbReference type="Pfam" id="PF12081">
    <property type="entry name" value="GldM_1st"/>
    <property type="match status" value="1"/>
</dbReference>
<dbReference type="EMBL" id="PTJE01000006">
    <property type="protein sequence ID" value="PPK93573.1"/>
    <property type="molecule type" value="Genomic_DNA"/>
</dbReference>
<feature type="domain" description="Gliding motility-associated protein GldM N-terminal" evidence="1">
    <location>
        <begin position="22"/>
        <end position="207"/>
    </location>
</feature>
<organism evidence="2 3">
    <name type="scientific">Nonlabens xylanidelens</name>
    <dbReference type="NCBI Taxonomy" id="191564"/>
    <lineage>
        <taxon>Bacteria</taxon>
        <taxon>Pseudomonadati</taxon>
        <taxon>Bacteroidota</taxon>
        <taxon>Flavobacteriia</taxon>
        <taxon>Flavobacteriales</taxon>
        <taxon>Flavobacteriaceae</taxon>
        <taxon>Nonlabens</taxon>
    </lineage>
</organism>
<reference evidence="2 3" key="1">
    <citation type="submission" date="2018-02" db="EMBL/GenBank/DDBJ databases">
        <title>Genomic Encyclopedia of Archaeal and Bacterial Type Strains, Phase II (KMG-II): from individual species to whole genera.</title>
        <authorList>
            <person name="Goeker M."/>
        </authorList>
    </citation>
    <scope>NUCLEOTIDE SEQUENCE [LARGE SCALE GENOMIC DNA]</scope>
    <source>
        <strain evidence="2 3">DSM 16809</strain>
    </source>
</reference>
<sequence length="211" mass="24029">MKNIIITLIISISLISCKNNKEVLESFSTVTENQLLDNDTLTASNLSLMSQIENKAMTQPDKYAQIYSQSLEFHDKVSTLDNQLKEIITSIHDHIGETTDYSKMGDNLDNLLFNQDGTPAATGEKIIQALTDFNTTTQDQLFFYPKAEKIMKEHFTVETVQNREGKEITYLDYHFKGYPAIASIAKITTLQNDALQTENQFLRELIENPEH</sequence>
<evidence type="ECO:0000259" key="1">
    <source>
        <dbReference type="Pfam" id="PF12081"/>
    </source>
</evidence>
<evidence type="ECO:0000313" key="3">
    <source>
        <dbReference type="Proteomes" id="UP000239002"/>
    </source>
</evidence>
<gene>
    <name evidence="2" type="ORF">LY01_02356</name>
</gene>
<dbReference type="PROSITE" id="PS51257">
    <property type="entry name" value="PROKAR_LIPOPROTEIN"/>
    <property type="match status" value="1"/>
</dbReference>
<keyword evidence="3" id="KW-1185">Reference proteome</keyword>
<evidence type="ECO:0000313" key="2">
    <source>
        <dbReference type="EMBL" id="PPK93573.1"/>
    </source>
</evidence>
<dbReference type="AlphaFoldDB" id="A0A2S6IH85"/>
<protein>
    <submittedName>
        <fullName evidence="2">GldM-like protein</fullName>
    </submittedName>
</protein>
<dbReference type="RefSeq" id="WP_104516031.1">
    <property type="nucleotide sequence ID" value="NZ_MQVW01000024.1"/>
</dbReference>
<name>A0A2S6IH85_9FLAO</name>
<dbReference type="OrthoDB" id="1144607at2"/>